<protein>
    <submittedName>
        <fullName evidence="1">Uncharacterized protein</fullName>
    </submittedName>
</protein>
<dbReference type="RefSeq" id="WP_145374910.1">
    <property type="nucleotide sequence ID" value="NZ_CP036276.1"/>
</dbReference>
<sequence>MWWHCDFIGLLRINAGQGSTPIDLTGLTVGFHLVRVTGVTVGDAENGLVSKEFIAAVVETSGRFYGYFVAIDGDGKEETFPVDGRRLVVKVYGD</sequence>
<dbReference type="EMBL" id="CP036276">
    <property type="protein sequence ID" value="QDU42913.1"/>
    <property type="molecule type" value="Genomic_DNA"/>
</dbReference>
<proteinExistence type="predicted"/>
<dbReference type="AlphaFoldDB" id="A0A517ZKH4"/>
<dbReference type="KEGG" id="sdyn:Mal52_13830"/>
<organism evidence="1 2">
    <name type="scientific">Symmachiella dynata</name>
    <dbReference type="NCBI Taxonomy" id="2527995"/>
    <lineage>
        <taxon>Bacteria</taxon>
        <taxon>Pseudomonadati</taxon>
        <taxon>Planctomycetota</taxon>
        <taxon>Planctomycetia</taxon>
        <taxon>Planctomycetales</taxon>
        <taxon>Planctomycetaceae</taxon>
        <taxon>Symmachiella</taxon>
    </lineage>
</organism>
<accession>A0A517ZKH4</accession>
<reference evidence="1 2" key="1">
    <citation type="submission" date="2019-02" db="EMBL/GenBank/DDBJ databases">
        <title>Deep-cultivation of Planctomycetes and their phenomic and genomic characterization uncovers novel biology.</title>
        <authorList>
            <person name="Wiegand S."/>
            <person name="Jogler M."/>
            <person name="Boedeker C."/>
            <person name="Pinto D."/>
            <person name="Vollmers J."/>
            <person name="Rivas-Marin E."/>
            <person name="Kohn T."/>
            <person name="Peeters S.H."/>
            <person name="Heuer A."/>
            <person name="Rast P."/>
            <person name="Oberbeckmann S."/>
            <person name="Bunk B."/>
            <person name="Jeske O."/>
            <person name="Meyerdierks A."/>
            <person name="Storesund J.E."/>
            <person name="Kallscheuer N."/>
            <person name="Luecker S."/>
            <person name="Lage O.M."/>
            <person name="Pohl T."/>
            <person name="Merkel B.J."/>
            <person name="Hornburger P."/>
            <person name="Mueller R.-W."/>
            <person name="Bruemmer F."/>
            <person name="Labrenz M."/>
            <person name="Spormann A.M."/>
            <person name="Op den Camp H."/>
            <person name="Overmann J."/>
            <person name="Amann R."/>
            <person name="Jetten M.S.M."/>
            <person name="Mascher T."/>
            <person name="Medema M.H."/>
            <person name="Devos D.P."/>
            <person name="Kaster A.-K."/>
            <person name="Ovreas L."/>
            <person name="Rohde M."/>
            <person name="Galperin M.Y."/>
            <person name="Jogler C."/>
        </authorList>
    </citation>
    <scope>NUCLEOTIDE SEQUENCE [LARGE SCALE GENOMIC DNA]</scope>
    <source>
        <strain evidence="1 2">Mal52</strain>
    </source>
</reference>
<gene>
    <name evidence="1" type="ORF">Mal52_13830</name>
</gene>
<evidence type="ECO:0000313" key="2">
    <source>
        <dbReference type="Proteomes" id="UP000319383"/>
    </source>
</evidence>
<evidence type="ECO:0000313" key="1">
    <source>
        <dbReference type="EMBL" id="QDU42913.1"/>
    </source>
</evidence>
<keyword evidence="2" id="KW-1185">Reference proteome</keyword>
<name>A0A517ZKH4_9PLAN</name>
<dbReference type="Proteomes" id="UP000319383">
    <property type="component" value="Chromosome"/>
</dbReference>